<feature type="transmembrane region" description="Helical" evidence="1">
    <location>
        <begin position="28"/>
        <end position="51"/>
    </location>
</feature>
<accession>A0A0K2T051</accession>
<keyword evidence="1" id="KW-1133">Transmembrane helix</keyword>
<protein>
    <submittedName>
        <fullName evidence="2">Uncharacterized protein</fullName>
    </submittedName>
</protein>
<dbReference type="EMBL" id="HACA01002022">
    <property type="protein sequence ID" value="CDW19383.1"/>
    <property type="molecule type" value="Transcribed_RNA"/>
</dbReference>
<dbReference type="AlphaFoldDB" id="A0A0K2T051"/>
<name>A0A0K2T051_LEPSM</name>
<organism evidence="2">
    <name type="scientific">Lepeophtheirus salmonis</name>
    <name type="common">Salmon louse</name>
    <name type="synonym">Caligus salmonis</name>
    <dbReference type="NCBI Taxonomy" id="72036"/>
    <lineage>
        <taxon>Eukaryota</taxon>
        <taxon>Metazoa</taxon>
        <taxon>Ecdysozoa</taxon>
        <taxon>Arthropoda</taxon>
        <taxon>Crustacea</taxon>
        <taxon>Multicrustacea</taxon>
        <taxon>Hexanauplia</taxon>
        <taxon>Copepoda</taxon>
        <taxon>Siphonostomatoida</taxon>
        <taxon>Caligidae</taxon>
        <taxon>Lepeophtheirus</taxon>
    </lineage>
</organism>
<keyword evidence="1" id="KW-0812">Transmembrane</keyword>
<reference evidence="2" key="1">
    <citation type="submission" date="2014-05" db="EMBL/GenBank/DDBJ databases">
        <authorList>
            <person name="Chronopoulou M."/>
        </authorList>
    </citation>
    <scope>NUCLEOTIDE SEQUENCE</scope>
    <source>
        <tissue evidence="2">Whole organism</tissue>
    </source>
</reference>
<proteinExistence type="predicted"/>
<keyword evidence="1" id="KW-0472">Membrane</keyword>
<evidence type="ECO:0000256" key="1">
    <source>
        <dbReference type="SAM" id="Phobius"/>
    </source>
</evidence>
<feature type="non-terminal residue" evidence="2">
    <location>
        <position position="1"/>
    </location>
</feature>
<evidence type="ECO:0000313" key="2">
    <source>
        <dbReference type="EMBL" id="CDW19383.1"/>
    </source>
</evidence>
<sequence length="69" mass="7759">KIKIYVTLINNDYYYFVSGATDHTKSFIIMKSSFGFGLVAHVLISLAYNALSIPYNSMCRISEGEELSL</sequence>